<sequence length="836" mass="89355">MSVRGKEFPSLVQEAGHGYKLRLLVPGPDGRERSVYIPPPQDIVADDTDLWPSWCFQLLLVASEYVAALHEFMTWSFPDEWASRKAQVAGYARQLIRNISLVPQPPLWQQQQQQQQQEDEDGSAYRVWAAFTHCYFHGLQKPADGNRTATQPSPGEHSEASRWLHRLVGNRGWQEEGPVHSAAARWVGATLLRLQPLFPDVAAVSAGEWAARMEQQRGVAAALRSVATRGDKNVQGRYVPVYPYRMTGTWSENRFKLTMKGHAGPRSVKGSCGVPPNFGQTSNCALGYLVLADVTEAFTTAFEEAARSSWLAGQEALQRHIIQDFYSSVLSSDTVGFKSDYVPYGYPSYLVTCVLGWKLVLEQLPLWLAAAAAAAGAAGLMVGEGTQLELMMPLQRNQHQMQCQMHLSPLPLPLPQQQHHHHHQQQQQQQLAQVVQLHHDMHQHQQQGSYPLQGLEGQAGLPVLYPPAPGANPHNQEQLHHHRPPQHQPPHHHHQQQYMLACWPPQTVVSDSVGVGVGVGGAPQGPPFARNSLTCEAPGVRPDLTSQAAVVVAQGSGSPCSSPSLCPPGSAPAAVSPFVALQQQQQQQQQGGPAALQYLSPPVPSPLLGNLEAAENLLHPPHPPRHHHQQQQQHPPLLSPIPPPAYPSLHLGGGGAAAAGPSTAVGGVAAEVEVTSGLSNMSLDGPMAPFGDETLKLIGEDFAKTEPGGPPPPPLTDVAPLTVGKGQGAGAAAVGALRNAPCGAPELVCFPGQVGGNGHFPRLPETVSGNVLVPTRTITTVLQVPKQYVPPTPPPPPLTPPNQPPVAASTAVGHVGSAAGPQAAAPKGGDEDDRDG</sequence>
<feature type="compositionally biased region" description="Pro residues" evidence="1">
    <location>
        <begin position="637"/>
        <end position="646"/>
    </location>
</feature>
<dbReference type="EMBL" id="BSDZ01000017">
    <property type="protein sequence ID" value="GLI63997.1"/>
    <property type="molecule type" value="Genomic_DNA"/>
</dbReference>
<proteinExistence type="predicted"/>
<feature type="region of interest" description="Disordered" evidence="1">
    <location>
        <begin position="465"/>
        <end position="495"/>
    </location>
</feature>
<feature type="compositionally biased region" description="Basic residues" evidence="1">
    <location>
        <begin position="480"/>
        <end position="495"/>
    </location>
</feature>
<keyword evidence="3" id="KW-1185">Reference proteome</keyword>
<feature type="compositionally biased region" description="Low complexity" evidence="1">
    <location>
        <begin position="607"/>
        <end position="619"/>
    </location>
</feature>
<feature type="region of interest" description="Disordered" evidence="1">
    <location>
        <begin position="580"/>
        <end position="662"/>
    </location>
</feature>
<feature type="region of interest" description="Disordered" evidence="1">
    <location>
        <begin position="409"/>
        <end position="436"/>
    </location>
</feature>
<feature type="region of interest" description="Disordered" evidence="1">
    <location>
        <begin position="786"/>
        <end position="836"/>
    </location>
</feature>
<feature type="compositionally biased region" description="Low complexity" evidence="1">
    <location>
        <begin position="425"/>
        <end position="436"/>
    </location>
</feature>
<protein>
    <submittedName>
        <fullName evidence="2">Uncharacterized protein</fullName>
    </submittedName>
</protein>
<evidence type="ECO:0000313" key="2">
    <source>
        <dbReference type="EMBL" id="GLI63997.1"/>
    </source>
</evidence>
<reference evidence="2 3" key="1">
    <citation type="journal article" date="2023" name="IScience">
        <title>Expanded male sex-determining region conserved during the evolution of homothallism in the green alga Volvox.</title>
        <authorList>
            <person name="Yamamoto K."/>
            <person name="Matsuzaki R."/>
            <person name="Mahakham W."/>
            <person name="Heman W."/>
            <person name="Sekimoto H."/>
            <person name="Kawachi M."/>
            <person name="Minakuchi Y."/>
            <person name="Toyoda A."/>
            <person name="Nozaki H."/>
        </authorList>
    </citation>
    <scope>NUCLEOTIDE SEQUENCE [LARGE SCALE GENOMIC DNA]</scope>
    <source>
        <strain evidence="2 3">NIES-4468</strain>
    </source>
</reference>
<dbReference type="Proteomes" id="UP001165090">
    <property type="component" value="Unassembled WGS sequence"/>
</dbReference>
<comment type="caution">
    <text evidence="2">The sequence shown here is derived from an EMBL/GenBank/DDBJ whole genome shotgun (WGS) entry which is preliminary data.</text>
</comment>
<feature type="compositionally biased region" description="Pro residues" evidence="1">
    <location>
        <begin position="788"/>
        <end position="804"/>
    </location>
</feature>
<organism evidence="2 3">
    <name type="scientific">Volvox africanus</name>
    <dbReference type="NCBI Taxonomy" id="51714"/>
    <lineage>
        <taxon>Eukaryota</taxon>
        <taxon>Viridiplantae</taxon>
        <taxon>Chlorophyta</taxon>
        <taxon>core chlorophytes</taxon>
        <taxon>Chlorophyceae</taxon>
        <taxon>CS clade</taxon>
        <taxon>Chlamydomonadales</taxon>
        <taxon>Volvocaceae</taxon>
        <taxon>Volvox</taxon>
    </lineage>
</organism>
<feature type="non-terminal residue" evidence="2">
    <location>
        <position position="836"/>
    </location>
</feature>
<feature type="compositionally biased region" description="Low complexity" evidence="1">
    <location>
        <begin position="816"/>
        <end position="827"/>
    </location>
</feature>
<gene>
    <name evidence="2" type="ORF">VaNZ11_007151</name>
</gene>
<dbReference type="PANTHER" id="PTHR10019">
    <property type="entry name" value="SNF5"/>
    <property type="match status" value="1"/>
</dbReference>
<evidence type="ECO:0000256" key="1">
    <source>
        <dbReference type="SAM" id="MobiDB-lite"/>
    </source>
</evidence>
<name>A0ABQ5S3V0_9CHLO</name>
<evidence type="ECO:0000313" key="3">
    <source>
        <dbReference type="Proteomes" id="UP001165090"/>
    </source>
</evidence>
<accession>A0ABQ5S3V0</accession>